<sequence>MALRSVVEQRKRGANVHFYQVARLEGDEAEDQLERWSEELTSAWEATKWNLKKTEASDKHRISSYECISNYECSYSCQRNFSCPALLRISRLSDSLKI</sequence>
<reference evidence="2" key="1">
    <citation type="submission" date="2022-11" db="UniProtKB">
        <authorList>
            <consortium name="WormBaseParasite"/>
        </authorList>
    </citation>
    <scope>IDENTIFICATION</scope>
</reference>
<dbReference type="AlphaFoldDB" id="A0A915DU12"/>
<name>A0A915DU12_9BILA</name>
<evidence type="ECO:0000313" key="2">
    <source>
        <dbReference type="WBParaSite" id="jg22818"/>
    </source>
</evidence>
<evidence type="ECO:0000313" key="1">
    <source>
        <dbReference type="Proteomes" id="UP000887574"/>
    </source>
</evidence>
<proteinExistence type="predicted"/>
<keyword evidence="1" id="KW-1185">Reference proteome</keyword>
<dbReference type="Proteomes" id="UP000887574">
    <property type="component" value="Unplaced"/>
</dbReference>
<organism evidence="1 2">
    <name type="scientific">Ditylenchus dipsaci</name>
    <dbReference type="NCBI Taxonomy" id="166011"/>
    <lineage>
        <taxon>Eukaryota</taxon>
        <taxon>Metazoa</taxon>
        <taxon>Ecdysozoa</taxon>
        <taxon>Nematoda</taxon>
        <taxon>Chromadorea</taxon>
        <taxon>Rhabditida</taxon>
        <taxon>Tylenchina</taxon>
        <taxon>Tylenchomorpha</taxon>
        <taxon>Sphaerularioidea</taxon>
        <taxon>Anguinidae</taxon>
        <taxon>Anguininae</taxon>
        <taxon>Ditylenchus</taxon>
    </lineage>
</organism>
<protein>
    <submittedName>
        <fullName evidence="2">Uncharacterized protein</fullName>
    </submittedName>
</protein>
<accession>A0A915DU12</accession>
<dbReference type="WBParaSite" id="jg22818">
    <property type="protein sequence ID" value="jg22818"/>
    <property type="gene ID" value="jg22818"/>
</dbReference>